<feature type="region of interest" description="Disordered" evidence="1">
    <location>
        <begin position="30"/>
        <end position="409"/>
    </location>
</feature>
<feature type="compositionally biased region" description="Acidic residues" evidence="1">
    <location>
        <begin position="88"/>
        <end position="119"/>
    </location>
</feature>
<feature type="compositionally biased region" description="Basic and acidic residues" evidence="1">
    <location>
        <begin position="133"/>
        <end position="143"/>
    </location>
</feature>
<accession>A0A7X6D4D7</accession>
<feature type="compositionally biased region" description="Low complexity" evidence="1">
    <location>
        <begin position="146"/>
        <end position="159"/>
    </location>
</feature>
<feature type="compositionally biased region" description="Acidic residues" evidence="1">
    <location>
        <begin position="341"/>
        <end position="369"/>
    </location>
</feature>
<keyword evidence="4" id="KW-1185">Reference proteome</keyword>
<protein>
    <recommendedName>
        <fullName evidence="5">Hydrogenase expression protein HypF</fullName>
    </recommendedName>
</protein>
<dbReference type="EMBL" id="JAAVJD010000225">
    <property type="protein sequence ID" value="NJQ07989.1"/>
    <property type="molecule type" value="Genomic_DNA"/>
</dbReference>
<feature type="non-terminal residue" evidence="3">
    <location>
        <position position="1"/>
    </location>
</feature>
<dbReference type="Proteomes" id="UP000578686">
    <property type="component" value="Unassembled WGS sequence"/>
</dbReference>
<proteinExistence type="predicted"/>
<dbReference type="RefSeq" id="WP_167973463.1">
    <property type="nucleotide sequence ID" value="NZ_JAAVJD010000225.1"/>
</dbReference>
<reference evidence="3 4" key="1">
    <citation type="submission" date="2020-03" db="EMBL/GenBank/DDBJ databases">
        <title>Draft genome of Streptomyces sp. ventii, isolated from the Axial Seamount in the Pacific Ocean, and resequencing of the two type strains Streptomyces lonarensis strain NCL 716 and Streptomyces bohaiensis strain 11A07.</title>
        <authorList>
            <person name="Loughran R.M."/>
            <person name="Pfannmuller K.M."/>
            <person name="Wasson B.J."/>
            <person name="Deadmond M.C."/>
            <person name="Paddock B.E."/>
            <person name="Koyack M.J."/>
            <person name="Gallegos D.A."/>
            <person name="Mitchell E.A."/>
            <person name="Ushijima B."/>
            <person name="Saw J.H."/>
            <person name="Mcphail K.L."/>
            <person name="Videau P."/>
        </authorList>
    </citation>
    <scope>NUCLEOTIDE SEQUENCE [LARGE SCALE GENOMIC DNA]</scope>
    <source>
        <strain evidence="3 4">NCL716</strain>
    </source>
</reference>
<name>A0A7X6D4D7_9ACTN</name>
<gene>
    <name evidence="3" type="ORF">HCN56_20975</name>
</gene>
<evidence type="ECO:0000256" key="2">
    <source>
        <dbReference type="SAM" id="SignalP"/>
    </source>
</evidence>
<evidence type="ECO:0000256" key="1">
    <source>
        <dbReference type="SAM" id="MobiDB-lite"/>
    </source>
</evidence>
<evidence type="ECO:0008006" key="5">
    <source>
        <dbReference type="Google" id="ProtNLM"/>
    </source>
</evidence>
<feature type="compositionally biased region" description="Low complexity" evidence="1">
    <location>
        <begin position="370"/>
        <end position="383"/>
    </location>
</feature>
<evidence type="ECO:0000313" key="3">
    <source>
        <dbReference type="EMBL" id="NJQ07989.1"/>
    </source>
</evidence>
<feature type="chain" id="PRO_5031566267" description="Hydrogenase expression protein HypF" evidence="2">
    <location>
        <begin position="35"/>
        <end position="558"/>
    </location>
</feature>
<keyword evidence="2" id="KW-0732">Signal</keyword>
<organism evidence="3 4">
    <name type="scientific">Streptomyces lonarensis</name>
    <dbReference type="NCBI Taxonomy" id="700599"/>
    <lineage>
        <taxon>Bacteria</taxon>
        <taxon>Bacillati</taxon>
        <taxon>Actinomycetota</taxon>
        <taxon>Actinomycetes</taxon>
        <taxon>Kitasatosporales</taxon>
        <taxon>Streptomycetaceae</taxon>
        <taxon>Streptomyces</taxon>
    </lineage>
</organism>
<feature type="compositionally biased region" description="Low complexity" evidence="1">
    <location>
        <begin position="213"/>
        <end position="222"/>
    </location>
</feature>
<feature type="compositionally biased region" description="Basic and acidic residues" evidence="1">
    <location>
        <begin position="268"/>
        <end position="282"/>
    </location>
</feature>
<comment type="caution">
    <text evidence="3">The sequence shown here is derived from an EMBL/GenBank/DDBJ whole genome shotgun (WGS) entry which is preliminary data.</text>
</comment>
<dbReference type="AlphaFoldDB" id="A0A7X6D4D7"/>
<sequence length="558" mass="56721">ARAGRRGRLRSVLVAAVPSALILGMGVVPGPAQADELQPPYPFRAGPCVERTDRAAPGGDGAGAAAEAPPPEEEAGEGREPPPGAGPAEDDVDPEQDDADPPDRPESEEDAAGPVDDAEPAGQGPGAVPTDPAEDRGASRPDGRQAPGLPDAPGPGTAPDADERTEPGAGPHAPGEERPPAADEAPPPREPVRPGTPRDPAGLGQGLRDLTEAIGGILLPGAAGRGDRSAETDEGPGDAGAGERHTAPGGGAHADAPPPGEGGPEEPAADRAPGRPVEELHADATTGTGTDGDGDGDRVPDAHERDTTAEGVGERSDADPTEDSGPAELPDGAEDTGPADADPDEPDPAAEDAEDGEDGEDGEGTDPADDGAGAAPEEPAAVEPDADDPFAPDAAGRVPYPCPEERDVPGTDEVTAQVLPDAPWLLEASHMTLRGLEYHGVVNVRTGGGAVKQALKFTATAVDIGDLHQVVRGAGGLRYHVRAADGSTSTFRETTVTMYTERLEGNLFGLIPVVFDPRHEPLLDLGEAYFTDVRVTQAGQFGGTLTVPGMRQYMTHED</sequence>
<feature type="signal peptide" evidence="2">
    <location>
        <begin position="1"/>
        <end position="34"/>
    </location>
</feature>
<feature type="compositionally biased region" description="Basic and acidic residues" evidence="1">
    <location>
        <begin position="295"/>
        <end position="318"/>
    </location>
</feature>
<evidence type="ECO:0000313" key="4">
    <source>
        <dbReference type="Proteomes" id="UP000578686"/>
    </source>
</evidence>
<feature type="compositionally biased region" description="Basic and acidic residues" evidence="1">
    <location>
        <begin position="174"/>
        <end position="192"/>
    </location>
</feature>